<gene>
    <name evidence="5" type="ORF">N7U62_00050</name>
</gene>
<accession>A0ABT3CN79</accession>
<evidence type="ECO:0000256" key="4">
    <source>
        <dbReference type="SAM" id="Phobius"/>
    </source>
</evidence>
<keyword evidence="6" id="KW-1185">Reference proteome</keyword>
<keyword evidence="4" id="KW-1133">Transmembrane helix</keyword>
<evidence type="ECO:0000313" key="6">
    <source>
        <dbReference type="Proteomes" id="UP001300692"/>
    </source>
</evidence>
<feature type="transmembrane region" description="Helical" evidence="4">
    <location>
        <begin position="292"/>
        <end position="318"/>
    </location>
</feature>
<keyword evidence="4" id="KW-0812">Transmembrane</keyword>
<keyword evidence="3" id="KW-0808">Transferase</keyword>
<feature type="transmembrane region" description="Helical" evidence="4">
    <location>
        <begin position="330"/>
        <end position="348"/>
    </location>
</feature>
<dbReference type="Proteomes" id="UP001300692">
    <property type="component" value="Unassembled WGS sequence"/>
</dbReference>
<dbReference type="Pfam" id="PF13641">
    <property type="entry name" value="Glyco_tranf_2_3"/>
    <property type="match status" value="1"/>
</dbReference>
<evidence type="ECO:0000256" key="2">
    <source>
        <dbReference type="ARBA" id="ARBA00022676"/>
    </source>
</evidence>
<keyword evidence="4" id="KW-0472">Membrane</keyword>
<name>A0ABT3CN79_9BACT</name>
<dbReference type="InterPro" id="IPR029044">
    <property type="entry name" value="Nucleotide-diphossugar_trans"/>
</dbReference>
<organism evidence="5 6">
    <name type="scientific">Reichenbachiella ulvae</name>
    <dbReference type="NCBI Taxonomy" id="2980104"/>
    <lineage>
        <taxon>Bacteria</taxon>
        <taxon>Pseudomonadati</taxon>
        <taxon>Bacteroidota</taxon>
        <taxon>Cytophagia</taxon>
        <taxon>Cytophagales</taxon>
        <taxon>Reichenbachiellaceae</taxon>
        <taxon>Reichenbachiella</taxon>
    </lineage>
</organism>
<feature type="transmembrane region" description="Helical" evidence="4">
    <location>
        <begin position="12"/>
        <end position="33"/>
    </location>
</feature>
<dbReference type="SUPFAM" id="SSF53448">
    <property type="entry name" value="Nucleotide-diphospho-sugar transferases"/>
    <property type="match status" value="1"/>
</dbReference>
<dbReference type="EMBL" id="JAOYOD010000001">
    <property type="protein sequence ID" value="MCV9385027.1"/>
    <property type="molecule type" value="Genomic_DNA"/>
</dbReference>
<protein>
    <submittedName>
        <fullName evidence="5">Glycosyltransferase family 2 protein</fullName>
    </submittedName>
</protein>
<proteinExistence type="inferred from homology"/>
<evidence type="ECO:0000256" key="3">
    <source>
        <dbReference type="ARBA" id="ARBA00022679"/>
    </source>
</evidence>
<comment type="caution">
    <text evidence="5">The sequence shown here is derived from an EMBL/GenBank/DDBJ whole genome shotgun (WGS) entry which is preliminary data.</text>
</comment>
<dbReference type="PANTHER" id="PTHR43630">
    <property type="entry name" value="POLY-BETA-1,6-N-ACETYL-D-GLUCOSAMINE SYNTHASE"/>
    <property type="match status" value="1"/>
</dbReference>
<dbReference type="Gene3D" id="3.90.550.10">
    <property type="entry name" value="Spore Coat Polysaccharide Biosynthesis Protein SpsA, Chain A"/>
    <property type="match status" value="1"/>
</dbReference>
<keyword evidence="2" id="KW-0328">Glycosyltransferase</keyword>
<reference evidence="5 6" key="1">
    <citation type="submission" date="2022-10" db="EMBL/GenBank/DDBJ databases">
        <title>Comparative genomics and taxonomic characterization of three novel marine species of genus Reichenbachiella exhibiting antioxidant and polysaccharide degradation activities.</title>
        <authorList>
            <person name="Muhammad N."/>
            <person name="Lee Y.-J."/>
            <person name="Ko J."/>
            <person name="Kim S.-G."/>
        </authorList>
    </citation>
    <scope>NUCLEOTIDE SEQUENCE [LARGE SCALE GENOMIC DNA]</scope>
    <source>
        <strain evidence="5 6">ABR2-5</strain>
    </source>
</reference>
<dbReference type="PANTHER" id="PTHR43630:SF1">
    <property type="entry name" value="POLY-BETA-1,6-N-ACETYL-D-GLUCOSAMINE SYNTHASE"/>
    <property type="match status" value="1"/>
</dbReference>
<evidence type="ECO:0000256" key="1">
    <source>
        <dbReference type="ARBA" id="ARBA00006739"/>
    </source>
</evidence>
<evidence type="ECO:0000313" key="5">
    <source>
        <dbReference type="EMBL" id="MCV9385027.1"/>
    </source>
</evidence>
<dbReference type="RefSeq" id="WP_264135820.1">
    <property type="nucleotide sequence ID" value="NZ_JAOYOD010000001.1"/>
</dbReference>
<sequence>MHVVLFSVEVAIFAFFLASAAYVFFFSFFGLFYKRKSSSINQNTFKRFAILIPAYKEDAVILSVADSMLQIDYPSDFYDVYIIADHMQPETLVALRGKDVELVEVKFESSTKTKSLNFCLDSMDTSKYDMVVISDADNIFAKDFLAIVNDYAQMGYSSIQGRRVAKNSNTDLAVLDGASEAINNHIFRKGPNAIGLSASLIGSGMAFQIDEVVSCLKEIKAIGGFDKVLQLKIIERGNRILYLDHALVYDEKTDSIDNFKNQRRRWLSSQYKYLLKYLGQGSLNLIKGRFDYFNIAVLHNLFLPRVINLGCLFLLSLMTYLLSDFLQLPYWYWSGTFLLYVVAMLMAMPRRMFGKKLFRSMLSLPQTFWSMFLLLFKLKGADKKFIHTQHSQVEVDEDVVNSK</sequence>
<comment type="similarity">
    <text evidence="1">Belongs to the glycosyltransferase 2 family.</text>
</comment>